<dbReference type="InterPro" id="IPR025665">
    <property type="entry name" value="Beta-barrel_OMP_2"/>
</dbReference>
<dbReference type="InterPro" id="IPR011250">
    <property type="entry name" value="OMP/PagP_B-barrel"/>
</dbReference>
<evidence type="ECO:0000256" key="1">
    <source>
        <dbReference type="SAM" id="SignalP"/>
    </source>
</evidence>
<keyword evidence="4" id="KW-1185">Reference proteome</keyword>
<evidence type="ECO:0000313" key="4">
    <source>
        <dbReference type="Proteomes" id="UP000192266"/>
    </source>
</evidence>
<dbReference type="Pfam" id="PF13568">
    <property type="entry name" value="OMP_b-brl_2"/>
    <property type="match status" value="1"/>
</dbReference>
<name>A0A1W1V4V6_9BACT</name>
<dbReference type="EMBL" id="FWWW01000049">
    <property type="protein sequence ID" value="SMB88071.1"/>
    <property type="molecule type" value="Genomic_DNA"/>
</dbReference>
<reference evidence="3 4" key="1">
    <citation type="submission" date="2017-04" db="EMBL/GenBank/DDBJ databases">
        <authorList>
            <person name="Afonso C.L."/>
            <person name="Miller P.J."/>
            <person name="Scott M.A."/>
            <person name="Spackman E."/>
            <person name="Goraichik I."/>
            <person name="Dimitrov K.M."/>
            <person name="Suarez D.L."/>
            <person name="Swayne D.E."/>
        </authorList>
    </citation>
    <scope>NUCLEOTIDE SEQUENCE [LARGE SCALE GENOMIC DNA]</scope>
    <source>
        <strain evidence="3 4">DSM 11622</strain>
    </source>
</reference>
<dbReference type="RefSeq" id="WP_084444197.1">
    <property type="nucleotide sequence ID" value="NZ_FWWW01000049.1"/>
</dbReference>
<proteinExistence type="predicted"/>
<dbReference type="Proteomes" id="UP000192266">
    <property type="component" value="Unassembled WGS sequence"/>
</dbReference>
<protein>
    <recommendedName>
        <fullName evidence="2">Outer membrane protein beta-barrel domain-containing protein</fullName>
    </recommendedName>
</protein>
<dbReference type="Gene3D" id="2.40.160.20">
    <property type="match status" value="1"/>
</dbReference>
<dbReference type="OrthoDB" id="947434at2"/>
<feature type="chain" id="PRO_5013071470" description="Outer membrane protein beta-barrel domain-containing protein" evidence="1">
    <location>
        <begin position="20"/>
        <end position="216"/>
    </location>
</feature>
<organism evidence="3 4">
    <name type="scientific">Hymenobacter roseosalivarius DSM 11622</name>
    <dbReference type="NCBI Taxonomy" id="645990"/>
    <lineage>
        <taxon>Bacteria</taxon>
        <taxon>Pseudomonadati</taxon>
        <taxon>Bacteroidota</taxon>
        <taxon>Cytophagia</taxon>
        <taxon>Cytophagales</taxon>
        <taxon>Hymenobacteraceae</taxon>
        <taxon>Hymenobacter</taxon>
    </lineage>
</organism>
<sequence length="216" mass="24063">MKYALTLSLVMCLCSQIKAQNNTDLLQPTIAMQQMQFRNKAVYFGASVGGNLSTMNFNKGYPRPPSPVENNWKAGFTAGLLLGIMLNEKIALQQEYLWSRMQSKETSSETDYVFDYLSLPVMLQYTVFPRVSLLAGPQFDLLIQAKERVNSQAVNTTHDTEERSIGATAGIGVRLLDNLSLNARYTHGLNHINLKASLGLQEFKFQSVQVSVAAVF</sequence>
<keyword evidence="1" id="KW-0732">Signal</keyword>
<evidence type="ECO:0000313" key="3">
    <source>
        <dbReference type="EMBL" id="SMB88071.1"/>
    </source>
</evidence>
<dbReference type="STRING" id="645990.SAMN00120144_1147"/>
<gene>
    <name evidence="3" type="ORF">SAMN00120144_1147</name>
</gene>
<evidence type="ECO:0000259" key="2">
    <source>
        <dbReference type="Pfam" id="PF13568"/>
    </source>
</evidence>
<accession>A0A1W1V4V6</accession>
<feature type="signal peptide" evidence="1">
    <location>
        <begin position="1"/>
        <end position="19"/>
    </location>
</feature>
<feature type="domain" description="Outer membrane protein beta-barrel" evidence="2">
    <location>
        <begin position="38"/>
        <end position="192"/>
    </location>
</feature>
<dbReference type="AlphaFoldDB" id="A0A1W1V4V6"/>
<dbReference type="SUPFAM" id="SSF56925">
    <property type="entry name" value="OMPA-like"/>
    <property type="match status" value="1"/>
</dbReference>